<dbReference type="OrthoDB" id="152248at2759"/>
<proteinExistence type="predicted"/>
<gene>
    <name evidence="2" type="ORF">CBR_g25787</name>
</gene>
<organism evidence="2 3">
    <name type="scientific">Chara braunii</name>
    <name type="common">Braun's stonewort</name>
    <dbReference type="NCBI Taxonomy" id="69332"/>
    <lineage>
        <taxon>Eukaryota</taxon>
        <taxon>Viridiplantae</taxon>
        <taxon>Streptophyta</taxon>
        <taxon>Charophyceae</taxon>
        <taxon>Charales</taxon>
        <taxon>Characeae</taxon>
        <taxon>Chara</taxon>
    </lineage>
</organism>
<reference evidence="2 3" key="1">
    <citation type="journal article" date="2018" name="Cell">
        <title>The Chara Genome: Secondary Complexity and Implications for Plant Terrestrialization.</title>
        <authorList>
            <person name="Nishiyama T."/>
            <person name="Sakayama H."/>
            <person name="Vries J.D."/>
            <person name="Buschmann H."/>
            <person name="Saint-Marcoux D."/>
            <person name="Ullrich K.K."/>
            <person name="Haas F.B."/>
            <person name="Vanderstraeten L."/>
            <person name="Becker D."/>
            <person name="Lang D."/>
            <person name="Vosolsobe S."/>
            <person name="Rombauts S."/>
            <person name="Wilhelmsson P.K.I."/>
            <person name="Janitza P."/>
            <person name="Kern R."/>
            <person name="Heyl A."/>
            <person name="Rumpler F."/>
            <person name="Villalobos L.I.A.C."/>
            <person name="Clay J.M."/>
            <person name="Skokan R."/>
            <person name="Toyoda A."/>
            <person name="Suzuki Y."/>
            <person name="Kagoshima H."/>
            <person name="Schijlen E."/>
            <person name="Tajeshwar N."/>
            <person name="Catarino B."/>
            <person name="Hetherington A.J."/>
            <person name="Saltykova A."/>
            <person name="Bonnot C."/>
            <person name="Breuninger H."/>
            <person name="Symeonidi A."/>
            <person name="Radhakrishnan G.V."/>
            <person name="Van Nieuwerburgh F."/>
            <person name="Deforce D."/>
            <person name="Chang C."/>
            <person name="Karol K.G."/>
            <person name="Hedrich R."/>
            <person name="Ulvskov P."/>
            <person name="Glockner G."/>
            <person name="Delwiche C.F."/>
            <person name="Petrasek J."/>
            <person name="Van de Peer Y."/>
            <person name="Friml J."/>
            <person name="Beilby M."/>
            <person name="Dolan L."/>
            <person name="Kohara Y."/>
            <person name="Sugano S."/>
            <person name="Fujiyama A."/>
            <person name="Delaux P.-M."/>
            <person name="Quint M."/>
            <person name="TheiBen G."/>
            <person name="Hagemann M."/>
            <person name="Harholt J."/>
            <person name="Dunand C."/>
            <person name="Zachgo S."/>
            <person name="Langdale J."/>
            <person name="Maumus F."/>
            <person name="Straeten D.V.D."/>
            <person name="Gould S.B."/>
            <person name="Rensing S.A."/>
        </authorList>
    </citation>
    <scope>NUCLEOTIDE SEQUENCE [LARGE SCALE GENOMIC DNA]</scope>
    <source>
        <strain evidence="2 3">S276</strain>
    </source>
</reference>
<dbReference type="STRING" id="69332.A0A388L6C6"/>
<dbReference type="InterPro" id="IPR025649">
    <property type="entry name" value="DUF4360"/>
</dbReference>
<evidence type="ECO:0000256" key="1">
    <source>
        <dbReference type="SAM" id="SignalP"/>
    </source>
</evidence>
<name>A0A388L6C6_CHABU</name>
<evidence type="ECO:0008006" key="4">
    <source>
        <dbReference type="Google" id="ProtNLM"/>
    </source>
</evidence>
<comment type="caution">
    <text evidence="2">The sequence shown here is derived from an EMBL/GenBank/DDBJ whole genome shotgun (WGS) entry which is preliminary data.</text>
</comment>
<accession>A0A388L6C6</accession>
<dbReference type="EMBL" id="BFEA01000279">
    <property type="protein sequence ID" value="GBG77856.1"/>
    <property type="molecule type" value="Genomic_DNA"/>
</dbReference>
<sequence>MAAMVVLLFLGLFQLAVPGLAQSPPSGTVKIQGFTYGGTGCPPGSAAGAISADGKALTLIFSNYTVLTLGNPADRRKNCQVAVNLSYPVGFTFTLGAVTFRGYASFEEGVTGALAAAYYMSGVPGTVRVLHNLPPPANGDFEITDQFALFLFAQCGESTVMLNINSEARVVAPLPPNNNKKGLITVDTQDLKLEQQFGLRWKSC</sequence>
<keyword evidence="3" id="KW-1185">Reference proteome</keyword>
<evidence type="ECO:0000313" key="2">
    <source>
        <dbReference type="EMBL" id="GBG77856.1"/>
    </source>
</evidence>
<keyword evidence="1" id="KW-0732">Signal</keyword>
<dbReference type="Proteomes" id="UP000265515">
    <property type="component" value="Unassembled WGS sequence"/>
</dbReference>
<dbReference type="Gramene" id="GBG77856">
    <property type="protein sequence ID" value="GBG77856"/>
    <property type="gene ID" value="CBR_g25787"/>
</dbReference>
<dbReference type="PANTHER" id="PTHR38847:SF1">
    <property type="entry name" value="PSEUDOURIDINE SYNTHASE RSUA_RLUA-LIKE DOMAIN-CONTAINING PROTEIN"/>
    <property type="match status" value="1"/>
</dbReference>
<dbReference type="Pfam" id="PF14273">
    <property type="entry name" value="DUF4360"/>
    <property type="match status" value="1"/>
</dbReference>
<feature type="signal peptide" evidence="1">
    <location>
        <begin position="1"/>
        <end position="21"/>
    </location>
</feature>
<dbReference type="AlphaFoldDB" id="A0A388L6C6"/>
<evidence type="ECO:0000313" key="3">
    <source>
        <dbReference type="Proteomes" id="UP000265515"/>
    </source>
</evidence>
<dbReference type="PANTHER" id="PTHR38847">
    <property type="match status" value="1"/>
</dbReference>
<protein>
    <recommendedName>
        <fullName evidence="4">DUF4360 domain-containing protein</fullName>
    </recommendedName>
</protein>
<feature type="chain" id="PRO_5017212847" description="DUF4360 domain-containing protein" evidence="1">
    <location>
        <begin position="22"/>
        <end position="204"/>
    </location>
</feature>